<dbReference type="Gene3D" id="1.10.10.60">
    <property type="entry name" value="Homeodomain-like"/>
    <property type="match status" value="1"/>
</dbReference>
<dbReference type="PROSITE" id="PS50071">
    <property type="entry name" value="HOMEOBOX_2"/>
    <property type="match status" value="1"/>
</dbReference>
<keyword evidence="7 8" id="KW-0539">Nucleus</keyword>
<feature type="region of interest" description="Disordered" evidence="9">
    <location>
        <begin position="251"/>
        <end position="282"/>
    </location>
</feature>
<name>A0A7J6GTB5_CANSA</name>
<dbReference type="GO" id="GO:0006355">
    <property type="term" value="P:regulation of DNA-templated transcription"/>
    <property type="evidence" value="ECO:0007669"/>
    <property type="project" value="InterPro"/>
</dbReference>
<feature type="region of interest" description="Disordered" evidence="9">
    <location>
        <begin position="65"/>
        <end position="89"/>
    </location>
</feature>
<evidence type="ECO:0000256" key="6">
    <source>
        <dbReference type="ARBA" id="ARBA00023163"/>
    </source>
</evidence>
<dbReference type="EMBL" id="JAATIP010000043">
    <property type="protein sequence ID" value="KAF4386184.1"/>
    <property type="molecule type" value="Genomic_DNA"/>
</dbReference>
<dbReference type="InterPro" id="IPR009057">
    <property type="entry name" value="Homeodomain-like_sf"/>
</dbReference>
<dbReference type="InterPro" id="IPR050224">
    <property type="entry name" value="TALE_homeobox"/>
</dbReference>
<keyword evidence="3" id="KW-0805">Transcription regulation</keyword>
<dbReference type="Proteomes" id="UP000525078">
    <property type="component" value="Unassembled WGS sequence"/>
</dbReference>
<dbReference type="GO" id="GO:0003677">
    <property type="term" value="F:DNA binding"/>
    <property type="evidence" value="ECO:0007669"/>
    <property type="project" value="UniProtKB-UniRule"/>
</dbReference>
<dbReference type="SUPFAM" id="SSF46689">
    <property type="entry name" value="Homeodomain-like"/>
    <property type="match status" value="1"/>
</dbReference>
<proteinExistence type="inferred from homology"/>
<evidence type="ECO:0000256" key="4">
    <source>
        <dbReference type="ARBA" id="ARBA00023125"/>
    </source>
</evidence>
<dbReference type="SMART" id="SM00574">
    <property type="entry name" value="POX"/>
    <property type="match status" value="1"/>
</dbReference>
<protein>
    <recommendedName>
        <fullName evidence="10">Homeobox domain-containing protein</fullName>
    </recommendedName>
</protein>
<evidence type="ECO:0000256" key="8">
    <source>
        <dbReference type="PROSITE-ProRule" id="PRU00108"/>
    </source>
</evidence>
<dbReference type="InterPro" id="IPR001356">
    <property type="entry name" value="HD"/>
</dbReference>
<keyword evidence="4 8" id="KW-0238">DNA-binding</keyword>
<feature type="compositionally biased region" description="Low complexity" evidence="9">
    <location>
        <begin position="251"/>
        <end position="278"/>
    </location>
</feature>
<feature type="DNA-binding region" description="Homeobox" evidence="8">
    <location>
        <begin position="313"/>
        <end position="375"/>
    </location>
</feature>
<keyword evidence="6" id="KW-0804">Transcription</keyword>
<comment type="similarity">
    <text evidence="2">Belongs to the TALE/BELL homeobox family.</text>
</comment>
<dbReference type="CDD" id="cd00086">
    <property type="entry name" value="homeodomain"/>
    <property type="match status" value="1"/>
</dbReference>
<organism evidence="11 12">
    <name type="scientific">Cannabis sativa</name>
    <name type="common">Hemp</name>
    <name type="synonym">Marijuana</name>
    <dbReference type="NCBI Taxonomy" id="3483"/>
    <lineage>
        <taxon>Eukaryota</taxon>
        <taxon>Viridiplantae</taxon>
        <taxon>Streptophyta</taxon>
        <taxon>Embryophyta</taxon>
        <taxon>Tracheophyta</taxon>
        <taxon>Spermatophyta</taxon>
        <taxon>Magnoliopsida</taxon>
        <taxon>eudicotyledons</taxon>
        <taxon>Gunneridae</taxon>
        <taxon>Pentapetalae</taxon>
        <taxon>rosids</taxon>
        <taxon>fabids</taxon>
        <taxon>Rosales</taxon>
        <taxon>Cannabaceae</taxon>
        <taxon>Cannabis</taxon>
    </lineage>
</organism>
<gene>
    <name evidence="11" type="ORF">F8388_016436</name>
</gene>
<evidence type="ECO:0000259" key="10">
    <source>
        <dbReference type="PROSITE" id="PS50071"/>
    </source>
</evidence>
<dbReference type="InterPro" id="IPR008422">
    <property type="entry name" value="KN_HD"/>
</dbReference>
<reference evidence="11 12" key="1">
    <citation type="journal article" date="2020" name="bioRxiv">
        <title>Sequence and annotation of 42 cannabis genomes reveals extensive copy number variation in cannabinoid synthesis and pathogen resistance genes.</title>
        <authorList>
            <person name="Mckernan K.J."/>
            <person name="Helbert Y."/>
            <person name="Kane L.T."/>
            <person name="Ebling H."/>
            <person name="Zhang L."/>
            <person name="Liu B."/>
            <person name="Eaton Z."/>
            <person name="Mclaughlin S."/>
            <person name="Kingan S."/>
            <person name="Baybayan P."/>
            <person name="Concepcion G."/>
            <person name="Jordan M."/>
            <person name="Riva A."/>
            <person name="Barbazuk W."/>
            <person name="Harkins T."/>
        </authorList>
    </citation>
    <scope>NUCLEOTIDE SEQUENCE [LARGE SCALE GENOMIC DNA]</scope>
    <source>
        <strain evidence="12">cv. Jamaican Lion 4</strain>
        <tissue evidence="11">Leaf</tissue>
    </source>
</reference>
<evidence type="ECO:0000256" key="3">
    <source>
        <dbReference type="ARBA" id="ARBA00023015"/>
    </source>
</evidence>
<keyword evidence="5 8" id="KW-0371">Homeobox</keyword>
<dbReference type="InterPro" id="IPR006563">
    <property type="entry name" value="POX_dom"/>
</dbReference>
<evidence type="ECO:0000313" key="11">
    <source>
        <dbReference type="EMBL" id="KAF4386184.1"/>
    </source>
</evidence>
<dbReference type="Pfam" id="PF07526">
    <property type="entry name" value="POX"/>
    <property type="match status" value="1"/>
</dbReference>
<accession>A0A7J6GTB5</accession>
<feature type="domain" description="Homeobox" evidence="10">
    <location>
        <begin position="311"/>
        <end position="374"/>
    </location>
</feature>
<dbReference type="PANTHER" id="PTHR11850">
    <property type="entry name" value="HOMEOBOX PROTEIN TRANSCRIPTION FACTORS"/>
    <property type="match status" value="1"/>
</dbReference>
<evidence type="ECO:0000256" key="7">
    <source>
        <dbReference type="ARBA" id="ARBA00023242"/>
    </source>
</evidence>
<comment type="caution">
    <text evidence="11">The sequence shown here is derived from an EMBL/GenBank/DDBJ whole genome shotgun (WGS) entry which is preliminary data.</text>
</comment>
<comment type="subcellular location">
    <subcellularLocation>
        <location evidence="1 8">Nucleus</location>
    </subcellularLocation>
</comment>
<evidence type="ECO:0000313" key="12">
    <source>
        <dbReference type="Proteomes" id="UP000525078"/>
    </source>
</evidence>
<evidence type="ECO:0000256" key="2">
    <source>
        <dbReference type="ARBA" id="ARBA00006454"/>
    </source>
</evidence>
<evidence type="ECO:0000256" key="9">
    <source>
        <dbReference type="SAM" id="MobiDB-lite"/>
    </source>
</evidence>
<dbReference type="AlphaFoldDB" id="A0A7J6GTB5"/>
<sequence length="478" mass="53268">MAEGFELFHVPQKVVRTENKLQYSAPLLFQTSPTPTTPRSQQPSPLSIFPPNDAAFSFHNDQISLPSSHRHATPTNSPPPSSNPSQPLYRLFSDDTRNGVVSLRPLDRLSFPDSRLRSCVPLGPFTGYASILKRSSFLKPAQQLLEEFCGSGRRVWSEPTDDDLGCKYPTGVSDWVGYQFKNSRLIFMLDEVYKRCKLYCQQIQSVVRSFETVAGLGNAAPFVSSATRAISNHFGSLKNSIMDQLINSSSANNAKNNASNSSTSTTAGFDYSNNNNNNTSGVKDDRISRLVWASKTGLARNPIHNLTNFPRSAWRSQRGLPEHAVAVLRKWLFEHFLHPYPTDSEKQMLAQQTGLSRTQVSNWFINSRVRLWKPMVEEIQDLQTQQQTTQSHSHTTMNCTPNATTPSLKSYVNNVGHSSSRNNINNSSGSMALNVNVQNSYEGESSPHSSHSSFSRPIGEGFNFVSTSTGEAVFKNWF</sequence>
<evidence type="ECO:0000256" key="1">
    <source>
        <dbReference type="ARBA" id="ARBA00004123"/>
    </source>
</evidence>
<dbReference type="SMART" id="SM00389">
    <property type="entry name" value="HOX"/>
    <property type="match status" value="1"/>
</dbReference>
<dbReference type="Pfam" id="PF05920">
    <property type="entry name" value="Homeobox_KN"/>
    <property type="match status" value="1"/>
</dbReference>
<evidence type="ECO:0000256" key="5">
    <source>
        <dbReference type="ARBA" id="ARBA00023155"/>
    </source>
</evidence>
<dbReference type="GO" id="GO:0005634">
    <property type="term" value="C:nucleus"/>
    <property type="evidence" value="ECO:0007669"/>
    <property type="project" value="UniProtKB-SubCell"/>
</dbReference>